<evidence type="ECO:0000313" key="1">
    <source>
        <dbReference type="EMBL" id="KAA0053670.1"/>
    </source>
</evidence>
<evidence type="ECO:0000313" key="3">
    <source>
        <dbReference type="Proteomes" id="UP000321393"/>
    </source>
</evidence>
<accession>A0A5A7UEN9</accession>
<evidence type="ECO:0000313" key="2">
    <source>
        <dbReference type="EMBL" id="TYK00839.1"/>
    </source>
</evidence>
<comment type="caution">
    <text evidence="1">The sequence shown here is derived from an EMBL/GenBank/DDBJ whole genome shotgun (WGS) entry which is preliminary data.</text>
</comment>
<reference evidence="3 4" key="1">
    <citation type="submission" date="2019-08" db="EMBL/GenBank/DDBJ databases">
        <title>Draft genome sequences of two oriental melons (Cucumis melo L. var makuwa).</title>
        <authorList>
            <person name="Kwon S.-Y."/>
        </authorList>
    </citation>
    <scope>NUCLEOTIDE SEQUENCE [LARGE SCALE GENOMIC DNA]</scope>
    <source>
        <strain evidence="4">cv. Chang Bougi</strain>
        <strain evidence="3">cv. SW 3</strain>
        <tissue evidence="1">Leaf</tissue>
    </source>
</reference>
<dbReference type="EMBL" id="SSTD01016420">
    <property type="protein sequence ID" value="TYK00839.1"/>
    <property type="molecule type" value="Genomic_DNA"/>
</dbReference>
<name>A0A5A7UEN9_CUCMM</name>
<proteinExistence type="predicted"/>
<sequence length="65" mass="7235">MATVLHLHSAAIRPENAILRRNSLSVKFSSSPVADLPECQRDLESFRSVAVGPNLFDVRALFVWV</sequence>
<protein>
    <submittedName>
        <fullName evidence="1">Uncharacterized protein</fullName>
    </submittedName>
</protein>
<organism evidence="1 3">
    <name type="scientific">Cucumis melo var. makuwa</name>
    <name type="common">Oriental melon</name>
    <dbReference type="NCBI Taxonomy" id="1194695"/>
    <lineage>
        <taxon>Eukaryota</taxon>
        <taxon>Viridiplantae</taxon>
        <taxon>Streptophyta</taxon>
        <taxon>Embryophyta</taxon>
        <taxon>Tracheophyta</taxon>
        <taxon>Spermatophyta</taxon>
        <taxon>Magnoliopsida</taxon>
        <taxon>eudicotyledons</taxon>
        <taxon>Gunneridae</taxon>
        <taxon>Pentapetalae</taxon>
        <taxon>rosids</taxon>
        <taxon>fabids</taxon>
        <taxon>Cucurbitales</taxon>
        <taxon>Cucurbitaceae</taxon>
        <taxon>Benincaseae</taxon>
        <taxon>Cucumis</taxon>
    </lineage>
</organism>
<dbReference type="EMBL" id="SSTE01009109">
    <property type="protein sequence ID" value="KAA0053670.1"/>
    <property type="molecule type" value="Genomic_DNA"/>
</dbReference>
<gene>
    <name evidence="2" type="ORF">E5676_scaffold1545G00420</name>
    <name evidence="1" type="ORF">E6C27_scaffold135G00420</name>
</gene>
<evidence type="ECO:0000313" key="4">
    <source>
        <dbReference type="Proteomes" id="UP000321947"/>
    </source>
</evidence>
<dbReference type="Proteomes" id="UP000321947">
    <property type="component" value="Unassembled WGS sequence"/>
</dbReference>
<dbReference type="Proteomes" id="UP000321393">
    <property type="component" value="Unassembled WGS sequence"/>
</dbReference>
<dbReference type="AlphaFoldDB" id="A0A5A7UEN9"/>